<dbReference type="OrthoDB" id="10057496at2759"/>
<accession>A0A5J4U8R4</accession>
<keyword evidence="2 3" id="KW-0040">ANK repeat</keyword>
<feature type="repeat" description="ANK" evidence="3">
    <location>
        <begin position="15"/>
        <end position="47"/>
    </location>
</feature>
<dbReference type="EMBL" id="SNRW01018820">
    <property type="protein sequence ID" value="KAA6366967.1"/>
    <property type="molecule type" value="Genomic_DNA"/>
</dbReference>
<dbReference type="SMART" id="SM00248">
    <property type="entry name" value="ANK"/>
    <property type="match status" value="1"/>
</dbReference>
<feature type="non-terminal residue" evidence="4">
    <location>
        <position position="1"/>
    </location>
</feature>
<name>A0A5J4U8R4_9EUKA</name>
<keyword evidence="1" id="KW-0677">Repeat</keyword>
<dbReference type="PROSITE" id="PS50088">
    <property type="entry name" value="ANK_REPEAT"/>
    <property type="match status" value="1"/>
</dbReference>
<evidence type="ECO:0000313" key="4">
    <source>
        <dbReference type="EMBL" id="KAA6366967.1"/>
    </source>
</evidence>
<dbReference type="Gene3D" id="1.25.40.20">
    <property type="entry name" value="Ankyrin repeat-containing domain"/>
    <property type="match status" value="2"/>
</dbReference>
<dbReference type="PANTHER" id="PTHR24171">
    <property type="entry name" value="ANKYRIN REPEAT DOMAIN-CONTAINING PROTEIN 39-RELATED"/>
    <property type="match status" value="1"/>
</dbReference>
<protein>
    <submittedName>
        <fullName evidence="4">Uncharacterized protein</fullName>
    </submittedName>
</protein>
<dbReference type="AlphaFoldDB" id="A0A5J4U8R4"/>
<comment type="caution">
    <text evidence="4">The sequence shown here is derived from an EMBL/GenBank/DDBJ whole genome shotgun (WGS) entry which is preliminary data.</text>
</comment>
<evidence type="ECO:0000313" key="5">
    <source>
        <dbReference type="Proteomes" id="UP000324800"/>
    </source>
</evidence>
<dbReference type="Proteomes" id="UP000324800">
    <property type="component" value="Unassembled WGS sequence"/>
</dbReference>
<organism evidence="4 5">
    <name type="scientific">Streblomastix strix</name>
    <dbReference type="NCBI Taxonomy" id="222440"/>
    <lineage>
        <taxon>Eukaryota</taxon>
        <taxon>Metamonada</taxon>
        <taxon>Preaxostyla</taxon>
        <taxon>Oxymonadida</taxon>
        <taxon>Streblomastigidae</taxon>
        <taxon>Streblomastix</taxon>
    </lineage>
</organism>
<gene>
    <name evidence="4" type="ORF">EZS28_037507</name>
</gene>
<dbReference type="PROSITE" id="PS50297">
    <property type="entry name" value="ANK_REP_REGION"/>
    <property type="match status" value="1"/>
</dbReference>
<dbReference type="InterPro" id="IPR002110">
    <property type="entry name" value="Ankyrin_rpt"/>
</dbReference>
<evidence type="ECO:0000256" key="1">
    <source>
        <dbReference type="ARBA" id="ARBA00022737"/>
    </source>
</evidence>
<sequence length="245" mass="27828">YLLEQGAEVNHIDELGWTPLHWAAFAGKLDTCRILIKAGADYKIENKAQQTPFDFEQALQLRGPQYIENDPNGITSKQALEQHYCAIEQCKADIGDYFALMILKKQLGKIKNPVSGEERPLLTQQDIFEIHASSFAQIFKTIRFGTESAHAQCCPIQLNWMLKHGAVVQPIQTEGKTQLGYKLVFDQYEEALRQLVQELLIIKIKGDSQRAKQLQDEYGSTLPDYSQGLMSFLNHVPTDLDVKFI</sequence>
<evidence type="ECO:0000256" key="3">
    <source>
        <dbReference type="PROSITE-ProRule" id="PRU00023"/>
    </source>
</evidence>
<dbReference type="InterPro" id="IPR036770">
    <property type="entry name" value="Ankyrin_rpt-contain_sf"/>
</dbReference>
<proteinExistence type="predicted"/>
<dbReference type="SUPFAM" id="SSF48403">
    <property type="entry name" value="Ankyrin repeat"/>
    <property type="match status" value="1"/>
</dbReference>
<evidence type="ECO:0000256" key="2">
    <source>
        <dbReference type="ARBA" id="ARBA00023043"/>
    </source>
</evidence>
<reference evidence="4 5" key="1">
    <citation type="submission" date="2019-03" db="EMBL/GenBank/DDBJ databases">
        <title>Single cell metagenomics reveals metabolic interactions within the superorganism composed of flagellate Streblomastix strix and complex community of Bacteroidetes bacteria on its surface.</title>
        <authorList>
            <person name="Treitli S.C."/>
            <person name="Kolisko M."/>
            <person name="Husnik F."/>
            <person name="Keeling P."/>
            <person name="Hampl V."/>
        </authorList>
    </citation>
    <scope>NUCLEOTIDE SEQUENCE [LARGE SCALE GENOMIC DNA]</scope>
    <source>
        <strain evidence="4">ST1C</strain>
    </source>
</reference>
<dbReference type="Pfam" id="PF12796">
    <property type="entry name" value="Ank_2"/>
    <property type="match status" value="1"/>
</dbReference>